<feature type="region of interest" description="Disordered" evidence="1">
    <location>
        <begin position="494"/>
        <end position="513"/>
    </location>
</feature>
<dbReference type="Pfam" id="PF25534">
    <property type="entry name" value="DUF7918"/>
    <property type="match status" value="1"/>
</dbReference>
<evidence type="ECO:0000313" key="3">
    <source>
        <dbReference type="EMBL" id="TGO11702.1"/>
    </source>
</evidence>
<gene>
    <name evidence="3" type="ORF">BPAE_0905g00010</name>
</gene>
<sequence>MAILNTSQGEVEVRIKRYPDDTYYDEYIKVEGKEKGTDTKQERYIVAEPGTTYYIEVTLKAGFDFGDHDVIDADLYFSGREKLILSICFWQHKYTRKLKEDIVKKIQYADVEVDGEKVLGARFSFRHIEMDENLSDETDVLGIHPDSLVTFSVKLFLYKEHTVTISDDEYDQAVLEFQHAFTNFQRNSSALGPQDGVIDPAVVQPNTRNLWDVKKVDKDSYKKRGINSVIGFSGGTKQPNVPSRDSMYRKGRIVEPRPPERITTTYTTVPCSGKFEFYCRAAEVVGIIKYPPPLHCYSWGILNENERKTALTELQELSKKQWREDREKETGLILPKVGSRIKSEDDPWEWRHWDKMYAAEKQKAFDKLQTKNTISLPESLSRGAETTRKKERAKSSKEGVRIKLEEIQSAMANSLDAQQVTGANISKHGTINIDEDDDCITIVSEAKKPILSPAPKEEQITLADEELRKEEAALEKLKEDIAQEERVIKMKRERDSLQEKIDAARSKKRIKTE</sequence>
<feature type="domain" description="DUF7918" evidence="2">
    <location>
        <begin position="24"/>
        <end position="163"/>
    </location>
</feature>
<protein>
    <recommendedName>
        <fullName evidence="2">DUF7918 domain-containing protein</fullName>
    </recommendedName>
</protein>
<evidence type="ECO:0000259" key="2">
    <source>
        <dbReference type="Pfam" id="PF25534"/>
    </source>
</evidence>
<organism evidence="3 4">
    <name type="scientific">Botrytis paeoniae</name>
    <dbReference type="NCBI Taxonomy" id="278948"/>
    <lineage>
        <taxon>Eukaryota</taxon>
        <taxon>Fungi</taxon>
        <taxon>Dikarya</taxon>
        <taxon>Ascomycota</taxon>
        <taxon>Pezizomycotina</taxon>
        <taxon>Leotiomycetes</taxon>
        <taxon>Helotiales</taxon>
        <taxon>Sclerotiniaceae</taxon>
        <taxon>Botrytis</taxon>
    </lineage>
</organism>
<dbReference type="AlphaFoldDB" id="A0A4Z1ELD4"/>
<keyword evidence="4" id="KW-1185">Reference proteome</keyword>
<feature type="compositionally biased region" description="Basic and acidic residues" evidence="1">
    <location>
        <begin position="385"/>
        <end position="397"/>
    </location>
</feature>
<accession>A0A4Z1ELD4</accession>
<reference evidence="3 4" key="1">
    <citation type="submission" date="2017-12" db="EMBL/GenBank/DDBJ databases">
        <title>Comparative genomics of Botrytis spp.</title>
        <authorList>
            <person name="Valero-Jimenez C.A."/>
            <person name="Tapia P."/>
            <person name="Veloso J."/>
            <person name="Silva-Moreno E."/>
            <person name="Staats M."/>
            <person name="Valdes J.H."/>
            <person name="Van Kan J.A.L."/>
        </authorList>
    </citation>
    <scope>NUCLEOTIDE SEQUENCE [LARGE SCALE GENOMIC DNA]</scope>
    <source>
        <strain evidence="3 4">Bp0003</strain>
    </source>
</reference>
<evidence type="ECO:0000256" key="1">
    <source>
        <dbReference type="SAM" id="MobiDB-lite"/>
    </source>
</evidence>
<comment type="caution">
    <text evidence="3">The sequence shown here is derived from an EMBL/GenBank/DDBJ whole genome shotgun (WGS) entry which is preliminary data.</text>
</comment>
<proteinExistence type="predicted"/>
<dbReference type="EMBL" id="PQXI01000902">
    <property type="protein sequence ID" value="TGO11702.1"/>
    <property type="molecule type" value="Genomic_DNA"/>
</dbReference>
<dbReference type="InterPro" id="IPR057678">
    <property type="entry name" value="DUF7918"/>
</dbReference>
<name>A0A4Z1ELD4_9HELO</name>
<dbReference type="Proteomes" id="UP000297910">
    <property type="component" value="Unassembled WGS sequence"/>
</dbReference>
<feature type="region of interest" description="Disordered" evidence="1">
    <location>
        <begin position="376"/>
        <end position="397"/>
    </location>
</feature>
<evidence type="ECO:0000313" key="4">
    <source>
        <dbReference type="Proteomes" id="UP000297910"/>
    </source>
</evidence>